<name>A0ABV0LMD3_9PSEU</name>
<feature type="transmembrane region" description="Helical" evidence="1">
    <location>
        <begin position="223"/>
        <end position="248"/>
    </location>
</feature>
<feature type="transmembrane region" description="Helical" evidence="1">
    <location>
        <begin position="78"/>
        <end position="99"/>
    </location>
</feature>
<keyword evidence="1" id="KW-0472">Membrane</keyword>
<keyword evidence="3" id="KW-1185">Reference proteome</keyword>
<gene>
    <name evidence="2" type="ORF">ABJI51_30705</name>
</gene>
<comment type="caution">
    <text evidence="2">The sequence shown here is derived from an EMBL/GenBank/DDBJ whole genome shotgun (WGS) entry which is preliminary data.</text>
</comment>
<proteinExistence type="predicted"/>
<feature type="transmembrane region" description="Helical" evidence="1">
    <location>
        <begin position="254"/>
        <end position="276"/>
    </location>
</feature>
<feature type="transmembrane region" description="Helical" evidence="1">
    <location>
        <begin position="363"/>
        <end position="381"/>
    </location>
</feature>
<evidence type="ECO:0000313" key="3">
    <source>
        <dbReference type="Proteomes" id="UP001440984"/>
    </source>
</evidence>
<dbReference type="RefSeq" id="WP_348954533.1">
    <property type="nucleotide sequence ID" value="NZ_JBDZYD010000012.1"/>
</dbReference>
<feature type="transmembrane region" description="Helical" evidence="1">
    <location>
        <begin position="161"/>
        <end position="182"/>
    </location>
</feature>
<accession>A0ABV0LMD3</accession>
<organism evidence="2 3">
    <name type="scientific">Amycolatopsis melonis</name>
    <dbReference type="NCBI Taxonomy" id="3156488"/>
    <lineage>
        <taxon>Bacteria</taxon>
        <taxon>Bacillati</taxon>
        <taxon>Actinomycetota</taxon>
        <taxon>Actinomycetes</taxon>
        <taxon>Pseudonocardiales</taxon>
        <taxon>Pseudonocardiaceae</taxon>
        <taxon>Amycolatopsis</taxon>
    </lineage>
</organism>
<reference evidence="2 3" key="1">
    <citation type="submission" date="2024-05" db="EMBL/GenBank/DDBJ databases">
        <authorList>
            <person name="Zhao H."/>
            <person name="Xu Y."/>
            <person name="Lin S."/>
            <person name="Spain J.C."/>
            <person name="Zhou N.-Y."/>
        </authorList>
    </citation>
    <scope>NUCLEOTIDE SEQUENCE [LARGE SCALE GENOMIC DNA]</scope>
    <source>
        <strain evidence="2 3">NEAU-NG30</strain>
    </source>
</reference>
<feature type="transmembrane region" description="Helical" evidence="1">
    <location>
        <begin position="40"/>
        <end position="57"/>
    </location>
</feature>
<feature type="transmembrane region" description="Helical" evidence="1">
    <location>
        <begin position="387"/>
        <end position="406"/>
    </location>
</feature>
<keyword evidence="1" id="KW-0812">Transmembrane</keyword>
<sequence>MKPAAAIRVVAGRAVARAGVQLSLVALLPVWGAAEFGRYASAVGAFGWLVFLVLGAEKTALTVLPRTPRLATLVTRTLLARAAGIFGIGLAAAAALAPAGGTPALFGAAAAYAAGQGVLSTLASLHRLDGHPGQEGAAFAAFALGVVALTGLAVAGALSPYGYLLGLVACVSAVSAVLAAGLRGRVPDRRAIGLPLTRRMVLPGVRGRALDRRAIGLPLTRRMVLAALPEVADSASIAVLYVVLAVAGTPEAAALVYVAMLVSNVAGGFAVLLMRIAQPATSLRMRGVAGGTGRHRARRISAVTALVAGGAVVVVLLAAQVTAVAGPVWFWGVLAVELTTFAAVAYAMYLVENTNGAALAKTSSAAVLGLTVTAATAPALVAAFGALGALLALVAGLAGKAGLLHLRLRDGVRRSPAPRDDELLGRMSAQ</sequence>
<dbReference type="EMBL" id="JBDZYD010000012">
    <property type="protein sequence ID" value="MEQ0563470.1"/>
    <property type="molecule type" value="Genomic_DNA"/>
</dbReference>
<feature type="transmembrane region" description="Helical" evidence="1">
    <location>
        <begin position="329"/>
        <end position="351"/>
    </location>
</feature>
<evidence type="ECO:0008006" key="4">
    <source>
        <dbReference type="Google" id="ProtNLM"/>
    </source>
</evidence>
<evidence type="ECO:0000313" key="2">
    <source>
        <dbReference type="EMBL" id="MEQ0563470.1"/>
    </source>
</evidence>
<feature type="transmembrane region" description="Helical" evidence="1">
    <location>
        <begin position="302"/>
        <end position="323"/>
    </location>
</feature>
<protein>
    <recommendedName>
        <fullName evidence="4">Polysaccharide biosynthesis protein</fullName>
    </recommendedName>
</protein>
<feature type="transmembrane region" description="Helical" evidence="1">
    <location>
        <begin position="137"/>
        <end position="155"/>
    </location>
</feature>
<feature type="transmembrane region" description="Helical" evidence="1">
    <location>
        <begin position="105"/>
        <end position="125"/>
    </location>
</feature>
<evidence type="ECO:0000256" key="1">
    <source>
        <dbReference type="SAM" id="Phobius"/>
    </source>
</evidence>
<keyword evidence="1" id="KW-1133">Transmembrane helix</keyword>
<dbReference type="Proteomes" id="UP001440984">
    <property type="component" value="Unassembled WGS sequence"/>
</dbReference>